<dbReference type="RefSeq" id="XP_001459982.1">
    <property type="nucleotide sequence ID" value="XM_001459945.1"/>
</dbReference>
<dbReference type="KEGG" id="ptm:GSPATT00025319001"/>
<organism evidence="1 2">
    <name type="scientific">Paramecium tetraurelia</name>
    <dbReference type="NCBI Taxonomy" id="5888"/>
    <lineage>
        <taxon>Eukaryota</taxon>
        <taxon>Sar</taxon>
        <taxon>Alveolata</taxon>
        <taxon>Ciliophora</taxon>
        <taxon>Intramacronucleata</taxon>
        <taxon>Oligohymenophorea</taxon>
        <taxon>Peniculida</taxon>
        <taxon>Parameciidae</taxon>
        <taxon>Paramecium</taxon>
    </lineage>
</organism>
<dbReference type="Proteomes" id="UP000000600">
    <property type="component" value="Unassembled WGS sequence"/>
</dbReference>
<gene>
    <name evidence="1" type="ORF">GSPATT00025319001</name>
</gene>
<keyword evidence="2" id="KW-1185">Reference proteome</keyword>
<dbReference type="AlphaFoldDB" id="A0EBB8"/>
<accession>A0EBB8</accession>
<proteinExistence type="predicted"/>
<dbReference type="GeneID" id="5045767"/>
<evidence type="ECO:0000313" key="1">
    <source>
        <dbReference type="EMBL" id="CAK92585.1"/>
    </source>
</evidence>
<name>A0EBB8_PARTE</name>
<reference evidence="1 2" key="1">
    <citation type="journal article" date="2006" name="Nature">
        <title>Global trends of whole-genome duplications revealed by the ciliate Paramecium tetraurelia.</title>
        <authorList>
            <consortium name="Genoscope"/>
            <person name="Aury J.-M."/>
            <person name="Jaillon O."/>
            <person name="Duret L."/>
            <person name="Noel B."/>
            <person name="Jubin C."/>
            <person name="Porcel B.M."/>
            <person name="Segurens B."/>
            <person name="Daubin V."/>
            <person name="Anthouard V."/>
            <person name="Aiach N."/>
            <person name="Arnaiz O."/>
            <person name="Billaut A."/>
            <person name="Beisson J."/>
            <person name="Blanc I."/>
            <person name="Bouhouche K."/>
            <person name="Camara F."/>
            <person name="Duharcourt S."/>
            <person name="Guigo R."/>
            <person name="Gogendeau D."/>
            <person name="Katinka M."/>
            <person name="Keller A.-M."/>
            <person name="Kissmehl R."/>
            <person name="Klotz C."/>
            <person name="Koll F."/>
            <person name="Le Moue A."/>
            <person name="Lepere C."/>
            <person name="Malinsky S."/>
            <person name="Nowacki M."/>
            <person name="Nowak J.K."/>
            <person name="Plattner H."/>
            <person name="Poulain J."/>
            <person name="Ruiz F."/>
            <person name="Serrano V."/>
            <person name="Zagulski M."/>
            <person name="Dessen P."/>
            <person name="Betermier M."/>
            <person name="Weissenbach J."/>
            <person name="Scarpelli C."/>
            <person name="Schachter V."/>
            <person name="Sperling L."/>
            <person name="Meyer E."/>
            <person name="Cohen J."/>
            <person name="Wincker P."/>
        </authorList>
    </citation>
    <scope>NUCLEOTIDE SEQUENCE [LARGE SCALE GENOMIC DNA]</scope>
    <source>
        <strain evidence="1 2">Stock d4-2</strain>
    </source>
</reference>
<dbReference type="EMBL" id="CT868668">
    <property type="protein sequence ID" value="CAK92585.1"/>
    <property type="molecule type" value="Genomic_DNA"/>
</dbReference>
<dbReference type="OrthoDB" id="295796at2759"/>
<dbReference type="HOGENOM" id="CLU_2163303_0_0_1"/>
<protein>
    <submittedName>
        <fullName evidence="1">Uncharacterized protein</fullName>
    </submittedName>
</protein>
<evidence type="ECO:0000313" key="2">
    <source>
        <dbReference type="Proteomes" id="UP000000600"/>
    </source>
</evidence>
<dbReference type="InParanoid" id="A0EBB8"/>
<sequence>MNEKVIADTANSQQEELLSFKEFEKIKFTFTGIDKYIIMELKTSTPLEDLKFRFSSILRTDFFAKRLEYQVIKGFKEKVLSSQKSLLNQGIPSAFKVQGQGLLLNIQVKIIEEGA</sequence>